<dbReference type="PANTHER" id="PTHR32243:SF52">
    <property type="entry name" value="ABC TRANSPORTER PERMEASE PROTEIN"/>
    <property type="match status" value="1"/>
</dbReference>
<feature type="domain" description="ABC transmembrane type-1" evidence="8">
    <location>
        <begin position="66"/>
        <end position="257"/>
    </location>
</feature>
<keyword evidence="5 7" id="KW-1133">Transmembrane helix</keyword>
<dbReference type="Gene3D" id="1.10.3720.10">
    <property type="entry name" value="MetI-like"/>
    <property type="match status" value="1"/>
</dbReference>
<dbReference type="PANTHER" id="PTHR32243">
    <property type="entry name" value="MALTOSE TRANSPORT SYSTEM PERMEASE-RELATED"/>
    <property type="match status" value="1"/>
</dbReference>
<proteinExistence type="inferred from homology"/>
<dbReference type="InterPro" id="IPR000515">
    <property type="entry name" value="MetI-like"/>
</dbReference>
<keyword evidence="4 7" id="KW-0812">Transmembrane</keyword>
<gene>
    <name evidence="9" type="ORF">NFI88_15080</name>
</gene>
<evidence type="ECO:0000313" key="9">
    <source>
        <dbReference type="EMBL" id="MCQ8242159.1"/>
    </source>
</evidence>
<evidence type="ECO:0000313" key="10">
    <source>
        <dbReference type="Proteomes" id="UP001524547"/>
    </source>
</evidence>
<comment type="similarity">
    <text evidence="7">Belongs to the binding-protein-dependent transport system permease family.</text>
</comment>
<evidence type="ECO:0000256" key="3">
    <source>
        <dbReference type="ARBA" id="ARBA00022475"/>
    </source>
</evidence>
<evidence type="ECO:0000256" key="7">
    <source>
        <dbReference type="RuleBase" id="RU363032"/>
    </source>
</evidence>
<organism evidence="9 10">
    <name type="scientific">Rhizosaccharibacter radicis</name>
    <dbReference type="NCBI Taxonomy" id="2782605"/>
    <lineage>
        <taxon>Bacteria</taxon>
        <taxon>Pseudomonadati</taxon>
        <taxon>Pseudomonadota</taxon>
        <taxon>Alphaproteobacteria</taxon>
        <taxon>Acetobacterales</taxon>
        <taxon>Acetobacteraceae</taxon>
        <taxon>Rhizosaccharibacter</taxon>
    </lineage>
</organism>
<protein>
    <submittedName>
        <fullName evidence="9">Carbohydrate ABC transporter permease</fullName>
    </submittedName>
</protein>
<evidence type="ECO:0000256" key="1">
    <source>
        <dbReference type="ARBA" id="ARBA00004651"/>
    </source>
</evidence>
<evidence type="ECO:0000259" key="8">
    <source>
        <dbReference type="PROSITE" id="PS50928"/>
    </source>
</evidence>
<dbReference type="CDD" id="cd06261">
    <property type="entry name" value="TM_PBP2"/>
    <property type="match status" value="1"/>
</dbReference>
<feature type="transmembrane region" description="Helical" evidence="7">
    <location>
        <begin position="178"/>
        <end position="201"/>
    </location>
</feature>
<keyword evidence="10" id="KW-1185">Reference proteome</keyword>
<feature type="transmembrane region" description="Helical" evidence="7">
    <location>
        <begin position="101"/>
        <end position="125"/>
    </location>
</feature>
<dbReference type="SUPFAM" id="SSF161098">
    <property type="entry name" value="MetI-like"/>
    <property type="match status" value="1"/>
</dbReference>
<feature type="transmembrane region" description="Helical" evidence="7">
    <location>
        <begin position="137"/>
        <end position="157"/>
    </location>
</feature>
<evidence type="ECO:0000256" key="2">
    <source>
        <dbReference type="ARBA" id="ARBA00022448"/>
    </source>
</evidence>
<evidence type="ECO:0000256" key="6">
    <source>
        <dbReference type="ARBA" id="ARBA00023136"/>
    </source>
</evidence>
<keyword evidence="2 7" id="KW-0813">Transport</keyword>
<dbReference type="EMBL" id="JAMZEJ010000009">
    <property type="protein sequence ID" value="MCQ8242159.1"/>
    <property type="molecule type" value="Genomic_DNA"/>
</dbReference>
<feature type="transmembrane region" description="Helical" evidence="7">
    <location>
        <begin position="236"/>
        <end position="257"/>
    </location>
</feature>
<evidence type="ECO:0000256" key="5">
    <source>
        <dbReference type="ARBA" id="ARBA00022989"/>
    </source>
</evidence>
<evidence type="ECO:0000256" key="4">
    <source>
        <dbReference type="ARBA" id="ARBA00022692"/>
    </source>
</evidence>
<dbReference type="InterPro" id="IPR050901">
    <property type="entry name" value="BP-dep_ABC_trans_perm"/>
</dbReference>
<reference evidence="9 10" key="1">
    <citation type="submission" date="2022-06" db="EMBL/GenBank/DDBJ databases">
        <title>Rhizosaccharibacter gen. nov. sp. nov. KSS12, endophytic bacteria isolated from sugarcane.</title>
        <authorList>
            <person name="Pitiwittayakul N."/>
        </authorList>
    </citation>
    <scope>NUCLEOTIDE SEQUENCE [LARGE SCALE GENOMIC DNA]</scope>
    <source>
        <strain evidence="9 10">KSS12</strain>
    </source>
</reference>
<keyword evidence="3" id="KW-1003">Cell membrane</keyword>
<sequence length="274" mass="30454">MTLRTHLYHALLWLVALLFFAPVAWIVLSSFKTATQILSVPPVLLFRPTLANYERVLSNPHILWGFLNSLLLSCSAVVIAVAVSFLAAFSFSRFKPRGTAFLMFLLLSIRMLPGSAAILPIYLMYVGLGWKDSYAGVILFYAMFSIPFSVWILKGFIDGVSVRFDETGLVNGAGWFRVIARLIFPQVMPGVIAALIFNFIFVWNEFLFNYIIGGPRTANIPVALATGLYSGGGVDWTFVSVVTTLYIIPPILVVFLFQRFLLVGMTFGTVRGEV</sequence>
<dbReference type="Proteomes" id="UP001524547">
    <property type="component" value="Unassembled WGS sequence"/>
</dbReference>
<dbReference type="InterPro" id="IPR035906">
    <property type="entry name" value="MetI-like_sf"/>
</dbReference>
<dbReference type="Pfam" id="PF00528">
    <property type="entry name" value="BPD_transp_1"/>
    <property type="match status" value="1"/>
</dbReference>
<comment type="subcellular location">
    <subcellularLocation>
        <location evidence="1 7">Cell membrane</location>
        <topology evidence="1 7">Multi-pass membrane protein</topology>
    </subcellularLocation>
</comment>
<name>A0ABT1W2D0_9PROT</name>
<dbReference type="RefSeq" id="WP_422920912.1">
    <property type="nucleotide sequence ID" value="NZ_JAMZEJ010000009.1"/>
</dbReference>
<dbReference type="PROSITE" id="PS50928">
    <property type="entry name" value="ABC_TM1"/>
    <property type="match status" value="1"/>
</dbReference>
<keyword evidence="6 7" id="KW-0472">Membrane</keyword>
<accession>A0ABT1W2D0</accession>
<comment type="caution">
    <text evidence="9">The sequence shown here is derived from an EMBL/GenBank/DDBJ whole genome shotgun (WGS) entry which is preliminary data.</text>
</comment>
<feature type="transmembrane region" description="Helical" evidence="7">
    <location>
        <begin position="63"/>
        <end position="89"/>
    </location>
</feature>